<dbReference type="AlphaFoldDB" id="A0AAV3Q6J9"/>
<keyword evidence="6" id="KW-0539">Nucleus</keyword>
<evidence type="ECO:0000259" key="8">
    <source>
        <dbReference type="PROSITE" id="PS51294"/>
    </source>
</evidence>
<evidence type="ECO:0000256" key="3">
    <source>
        <dbReference type="ARBA" id="ARBA00023015"/>
    </source>
</evidence>
<reference evidence="9 10" key="1">
    <citation type="submission" date="2024-01" db="EMBL/GenBank/DDBJ databases">
        <title>The complete chloroplast genome sequence of Lithospermum erythrorhizon: insights into the phylogenetic relationship among Boraginaceae species and the maternal lineages of purple gromwells.</title>
        <authorList>
            <person name="Okada T."/>
            <person name="Watanabe K."/>
        </authorList>
    </citation>
    <scope>NUCLEOTIDE SEQUENCE [LARGE SCALE GENOMIC DNA]</scope>
</reference>
<dbReference type="GO" id="GO:0051707">
    <property type="term" value="P:response to other organism"/>
    <property type="evidence" value="ECO:0007669"/>
    <property type="project" value="UniProtKB-ARBA"/>
</dbReference>
<sequence length="313" mass="35591">MGKSTYYDGVDELRKGPWKLKEDKKLSAYIQENGHGSWRSLPQKAGLRRCGKSCRLRWINYLRPDIKRGQFTKYEEQKITQLHAFVGNRWSVIAAHLPNRTDNEIKNYWNTYIKKKLTKMGIDPITHKRKQSFSNSSSNEAIMNSSVIDHIAQWESTRLEAEARLGKLPNMVSGQYNAGEGSLMRPSFDILKAWQSGYANIRNNNGGAQPYTLSSLESAVSKLAMRESSYKTAAGTSGHSDSNVDKCDNNLWLSQIDDMVIDEDNRVLSLEDGNGGDNVVFSCNEGEWNLEEQNYWNVKISNPETLYSVVFNK</sequence>
<keyword evidence="2" id="KW-0677">Repeat</keyword>
<evidence type="ECO:0000256" key="4">
    <source>
        <dbReference type="ARBA" id="ARBA00023125"/>
    </source>
</evidence>
<feature type="domain" description="Myb-like" evidence="7">
    <location>
        <begin position="63"/>
        <end position="113"/>
    </location>
</feature>
<comment type="caution">
    <text evidence="9">The sequence shown here is derived from an EMBL/GenBank/DDBJ whole genome shotgun (WGS) entry which is preliminary data.</text>
</comment>
<evidence type="ECO:0000256" key="2">
    <source>
        <dbReference type="ARBA" id="ARBA00022737"/>
    </source>
</evidence>
<evidence type="ECO:0000313" key="9">
    <source>
        <dbReference type="EMBL" id="GAA0157857.1"/>
    </source>
</evidence>
<dbReference type="FunFam" id="1.10.10.60:FF:000394">
    <property type="entry name" value="MYB transcription factor"/>
    <property type="match status" value="1"/>
</dbReference>
<dbReference type="InterPro" id="IPR015495">
    <property type="entry name" value="Myb_TF_plants"/>
</dbReference>
<evidence type="ECO:0000256" key="5">
    <source>
        <dbReference type="ARBA" id="ARBA00023163"/>
    </source>
</evidence>
<comment type="subcellular location">
    <subcellularLocation>
        <location evidence="1">Nucleus</location>
    </subcellularLocation>
</comment>
<dbReference type="InterPro" id="IPR017930">
    <property type="entry name" value="Myb_dom"/>
</dbReference>
<evidence type="ECO:0000256" key="1">
    <source>
        <dbReference type="ARBA" id="ARBA00004123"/>
    </source>
</evidence>
<dbReference type="Pfam" id="PF00249">
    <property type="entry name" value="Myb_DNA-binding"/>
    <property type="match status" value="2"/>
</dbReference>
<protein>
    <submittedName>
        <fullName evidence="9">Homeodomain transcription factor</fullName>
    </submittedName>
</protein>
<dbReference type="PROSITE" id="PS51294">
    <property type="entry name" value="HTH_MYB"/>
    <property type="match status" value="2"/>
</dbReference>
<feature type="domain" description="Myb-like" evidence="7">
    <location>
        <begin position="10"/>
        <end position="62"/>
    </location>
</feature>
<name>A0AAV3Q6J9_LITER</name>
<dbReference type="InterPro" id="IPR001005">
    <property type="entry name" value="SANT/Myb"/>
</dbReference>
<dbReference type="PROSITE" id="PS50090">
    <property type="entry name" value="MYB_LIKE"/>
    <property type="match status" value="2"/>
</dbReference>
<dbReference type="GO" id="GO:0080090">
    <property type="term" value="P:regulation of primary metabolic process"/>
    <property type="evidence" value="ECO:0007669"/>
    <property type="project" value="UniProtKB-ARBA"/>
</dbReference>
<dbReference type="GO" id="GO:0005634">
    <property type="term" value="C:nucleus"/>
    <property type="evidence" value="ECO:0007669"/>
    <property type="project" value="UniProtKB-SubCell"/>
</dbReference>
<keyword evidence="9" id="KW-0371">Homeobox</keyword>
<dbReference type="InterPro" id="IPR009057">
    <property type="entry name" value="Homeodomain-like_sf"/>
</dbReference>
<dbReference type="PANTHER" id="PTHR47994">
    <property type="entry name" value="F14D16.11-RELATED"/>
    <property type="match status" value="1"/>
</dbReference>
<feature type="domain" description="HTH myb-type" evidence="8">
    <location>
        <begin position="63"/>
        <end position="117"/>
    </location>
</feature>
<dbReference type="GO" id="GO:0000976">
    <property type="term" value="F:transcription cis-regulatory region binding"/>
    <property type="evidence" value="ECO:0007669"/>
    <property type="project" value="UniProtKB-ARBA"/>
</dbReference>
<organism evidence="9 10">
    <name type="scientific">Lithospermum erythrorhizon</name>
    <name type="common">Purple gromwell</name>
    <name type="synonym">Lithospermum officinale var. erythrorhizon</name>
    <dbReference type="NCBI Taxonomy" id="34254"/>
    <lineage>
        <taxon>Eukaryota</taxon>
        <taxon>Viridiplantae</taxon>
        <taxon>Streptophyta</taxon>
        <taxon>Embryophyta</taxon>
        <taxon>Tracheophyta</taxon>
        <taxon>Spermatophyta</taxon>
        <taxon>Magnoliopsida</taxon>
        <taxon>eudicotyledons</taxon>
        <taxon>Gunneridae</taxon>
        <taxon>Pentapetalae</taxon>
        <taxon>asterids</taxon>
        <taxon>lamiids</taxon>
        <taxon>Boraginales</taxon>
        <taxon>Boraginaceae</taxon>
        <taxon>Boraginoideae</taxon>
        <taxon>Lithospermeae</taxon>
        <taxon>Lithospermum</taxon>
    </lineage>
</organism>
<dbReference type="Proteomes" id="UP001454036">
    <property type="component" value="Unassembled WGS sequence"/>
</dbReference>
<evidence type="ECO:0000256" key="6">
    <source>
        <dbReference type="ARBA" id="ARBA00023242"/>
    </source>
</evidence>
<dbReference type="EMBL" id="BAABME010003202">
    <property type="protein sequence ID" value="GAA0157857.1"/>
    <property type="molecule type" value="Genomic_DNA"/>
</dbReference>
<evidence type="ECO:0000313" key="10">
    <source>
        <dbReference type="Proteomes" id="UP001454036"/>
    </source>
</evidence>
<accession>A0AAV3Q6J9</accession>
<evidence type="ECO:0000259" key="7">
    <source>
        <dbReference type="PROSITE" id="PS50090"/>
    </source>
</evidence>
<dbReference type="CDD" id="cd00167">
    <property type="entry name" value="SANT"/>
    <property type="match status" value="2"/>
</dbReference>
<keyword evidence="5" id="KW-0804">Transcription</keyword>
<keyword evidence="4 9" id="KW-0238">DNA-binding</keyword>
<dbReference type="SUPFAM" id="SSF46689">
    <property type="entry name" value="Homeodomain-like"/>
    <property type="match status" value="1"/>
</dbReference>
<dbReference type="FunFam" id="1.10.10.60:FF:000001">
    <property type="entry name" value="MYB-related transcription factor"/>
    <property type="match status" value="1"/>
</dbReference>
<keyword evidence="3" id="KW-0805">Transcription regulation</keyword>
<gene>
    <name evidence="9" type="ORF">LIER_15028</name>
</gene>
<dbReference type="PANTHER" id="PTHR47994:SF5">
    <property type="entry name" value="F14D16.11-RELATED"/>
    <property type="match status" value="1"/>
</dbReference>
<dbReference type="SMART" id="SM00717">
    <property type="entry name" value="SANT"/>
    <property type="match status" value="2"/>
</dbReference>
<keyword evidence="10" id="KW-1185">Reference proteome</keyword>
<feature type="domain" description="HTH myb-type" evidence="8">
    <location>
        <begin position="12"/>
        <end position="62"/>
    </location>
</feature>
<dbReference type="Gene3D" id="1.10.10.60">
    <property type="entry name" value="Homeodomain-like"/>
    <property type="match status" value="2"/>
</dbReference>
<proteinExistence type="predicted"/>